<dbReference type="EMBL" id="JARKHS020028761">
    <property type="protein sequence ID" value="KAK8764030.1"/>
    <property type="molecule type" value="Genomic_DNA"/>
</dbReference>
<feature type="transmembrane region" description="Helical" evidence="3">
    <location>
        <begin position="12"/>
        <end position="38"/>
    </location>
</feature>
<evidence type="ECO:0000256" key="1">
    <source>
        <dbReference type="ARBA" id="ARBA00022729"/>
    </source>
</evidence>
<dbReference type="InterPro" id="IPR041425">
    <property type="entry name" value="C3/4/5_MG1"/>
</dbReference>
<dbReference type="InterPro" id="IPR002890">
    <property type="entry name" value="MG2"/>
</dbReference>
<feature type="domain" description="Complement C3/4/5 macroglobulin" evidence="5">
    <location>
        <begin position="46"/>
        <end position="133"/>
    </location>
</feature>
<dbReference type="InterPro" id="IPR050473">
    <property type="entry name" value="A2M/Complement_sys"/>
</dbReference>
<dbReference type="AlphaFoldDB" id="A0AAQ4DNJ0"/>
<keyword evidence="3" id="KW-0472">Membrane</keyword>
<accession>A0AAQ4DNJ0</accession>
<dbReference type="PANTHER" id="PTHR11412">
    <property type="entry name" value="MACROGLOBULIN / COMPLEMENT"/>
    <property type="match status" value="1"/>
</dbReference>
<keyword evidence="7" id="KW-1185">Reference proteome</keyword>
<name>A0AAQ4DNJ0_AMBAM</name>
<evidence type="ECO:0000313" key="7">
    <source>
        <dbReference type="Proteomes" id="UP001321473"/>
    </source>
</evidence>
<dbReference type="Pfam" id="PF17790">
    <property type="entry name" value="MG1"/>
    <property type="match status" value="1"/>
</dbReference>
<sequence>MAWLKSLASSGFGFSVEAAIVMSGSSLLLGLLAVVAPLCGAHVKDECIIVAPNALRLGTRETVVALVSGQSQHVSISLGNHPSGRHTFFNTTLVVFPNKAATVEVSVGPGDLPQWSLAGGQRWVTLAVTCGSLWSRHAILRVREDSGEIHFLQTDKPIYHPGSTVYIRSIALDGTLAPSPAPCKLEIRNPQDVVMEENPCRPDGDIMLSHRYSLPKRALLGEWKLVMRYGDQAGCFNC</sequence>
<evidence type="ECO:0000256" key="2">
    <source>
        <dbReference type="ARBA" id="ARBA00022966"/>
    </source>
</evidence>
<dbReference type="Pfam" id="PF01835">
    <property type="entry name" value="MG2"/>
    <property type="match status" value="1"/>
</dbReference>
<evidence type="ECO:0000259" key="4">
    <source>
        <dbReference type="Pfam" id="PF01835"/>
    </source>
</evidence>
<keyword evidence="3" id="KW-1133">Transmembrane helix</keyword>
<organism evidence="6 7">
    <name type="scientific">Amblyomma americanum</name>
    <name type="common">Lone star tick</name>
    <dbReference type="NCBI Taxonomy" id="6943"/>
    <lineage>
        <taxon>Eukaryota</taxon>
        <taxon>Metazoa</taxon>
        <taxon>Ecdysozoa</taxon>
        <taxon>Arthropoda</taxon>
        <taxon>Chelicerata</taxon>
        <taxon>Arachnida</taxon>
        <taxon>Acari</taxon>
        <taxon>Parasitiformes</taxon>
        <taxon>Ixodida</taxon>
        <taxon>Ixodoidea</taxon>
        <taxon>Ixodidae</taxon>
        <taxon>Amblyomminae</taxon>
        <taxon>Amblyomma</taxon>
    </lineage>
</organism>
<dbReference type="Proteomes" id="UP001321473">
    <property type="component" value="Unassembled WGS sequence"/>
</dbReference>
<evidence type="ECO:0000256" key="3">
    <source>
        <dbReference type="SAM" id="Phobius"/>
    </source>
</evidence>
<evidence type="ECO:0000313" key="6">
    <source>
        <dbReference type="EMBL" id="KAK8764030.1"/>
    </source>
</evidence>
<comment type="caution">
    <text evidence="6">The sequence shown here is derived from an EMBL/GenBank/DDBJ whole genome shotgun (WGS) entry which is preliminary data.</text>
</comment>
<gene>
    <name evidence="6" type="ORF">V5799_033361</name>
</gene>
<keyword evidence="1" id="KW-0732">Signal</keyword>
<keyword evidence="3" id="KW-0812">Transmembrane</keyword>
<protein>
    <submittedName>
        <fullName evidence="6">Uncharacterized protein</fullName>
    </submittedName>
</protein>
<evidence type="ECO:0000259" key="5">
    <source>
        <dbReference type="Pfam" id="PF17790"/>
    </source>
</evidence>
<keyword evidence="2" id="KW-0882">Thioester bond</keyword>
<reference evidence="6 7" key="1">
    <citation type="journal article" date="2023" name="Arcadia Sci">
        <title>De novo assembly of a long-read Amblyomma americanum tick genome.</title>
        <authorList>
            <person name="Chou S."/>
            <person name="Poskanzer K.E."/>
            <person name="Rollins M."/>
            <person name="Thuy-Boun P.S."/>
        </authorList>
    </citation>
    <scope>NUCLEOTIDE SEQUENCE [LARGE SCALE GENOMIC DNA]</scope>
    <source>
        <strain evidence="6">F_SG_1</strain>
        <tissue evidence="6">Salivary glands</tissue>
    </source>
</reference>
<dbReference type="GO" id="GO:0004866">
    <property type="term" value="F:endopeptidase inhibitor activity"/>
    <property type="evidence" value="ECO:0007669"/>
    <property type="project" value="InterPro"/>
</dbReference>
<dbReference type="Gene3D" id="2.60.40.1930">
    <property type="match status" value="2"/>
</dbReference>
<dbReference type="PANTHER" id="PTHR11412:SF136">
    <property type="entry name" value="CD109 ANTIGEN"/>
    <property type="match status" value="1"/>
</dbReference>
<proteinExistence type="predicted"/>
<feature type="domain" description="Macroglobulin" evidence="4">
    <location>
        <begin position="151"/>
        <end position="232"/>
    </location>
</feature>